<dbReference type="AlphaFoldDB" id="A0A7G5DSW7"/>
<reference evidence="2 3" key="1">
    <citation type="journal article" date="2020" name="G3 (Bethesda)">
        <title>CeMbio - The Caenorhabditis elegans Microbiome Resource.</title>
        <authorList>
            <person name="Dirksen P."/>
            <person name="Assie A."/>
            <person name="Zimmermann J."/>
            <person name="Zhang F."/>
            <person name="Tietje A.M."/>
            <person name="Marsh S.A."/>
            <person name="Felix M.A."/>
            <person name="Shapira M."/>
            <person name="Kaleta C."/>
            <person name="Schulenburg H."/>
            <person name="Samuel B."/>
        </authorList>
    </citation>
    <scope>NUCLEOTIDE SEQUENCE [LARGE SCALE GENOMIC DNA]</scope>
    <source>
        <strain evidence="2 3">MSPm1</strain>
    </source>
</reference>
<evidence type="ECO:0000313" key="2">
    <source>
        <dbReference type="EMBL" id="QMV64842.1"/>
    </source>
</evidence>
<evidence type="ECO:0000313" key="3">
    <source>
        <dbReference type="Proteomes" id="UP000515276"/>
    </source>
</evidence>
<organism evidence="2 3">
    <name type="scientific">Pseudomonas berkeleyensis</name>
    <dbReference type="NCBI Taxonomy" id="2726956"/>
    <lineage>
        <taxon>Bacteria</taxon>
        <taxon>Pseudomonadati</taxon>
        <taxon>Pseudomonadota</taxon>
        <taxon>Gammaproteobacteria</taxon>
        <taxon>Pseudomonadales</taxon>
        <taxon>Pseudomonadaceae</taxon>
        <taxon>Pseudomonas</taxon>
    </lineage>
</organism>
<accession>A0A7G5DSW7</accession>
<dbReference type="Proteomes" id="UP000515276">
    <property type="component" value="Chromosome"/>
</dbReference>
<dbReference type="RefSeq" id="WP_182370745.1">
    <property type="nucleotide sequence ID" value="NZ_CP059139.1"/>
</dbReference>
<proteinExistence type="predicted"/>
<dbReference type="EMBL" id="CP059139">
    <property type="protein sequence ID" value="QMV64842.1"/>
    <property type="molecule type" value="Genomic_DNA"/>
</dbReference>
<dbReference type="InterPro" id="IPR011576">
    <property type="entry name" value="Pyridox_Oxase_N"/>
</dbReference>
<name>A0A7G5DSW7_9PSED</name>
<sequence length="345" mass="37478">MNHHRIESLKRLRTLIAAPPPMMSKRLQTTLDEYCLTIIEHSTACAVGYLDPELDIQYFNLSDGGVMRAEGRDIHLVWPADRHVPALLEHATAQACSLLFIMPGIGFALRANGHCSLRQDGAGTRLEFRADALFLHCSRAKVRAGFWEPRPPHAVPDAGEEGIGLLSDAAQAFIAASPYLLMLTHNGAGATEISPRGDPDGFVCVWDEQTLLIPERPGNKVACSLSNILSTEAVTLSFLIPGSGIALSVVGRAQLTADPALLQPLAIKGKLPVVATVLQVERYRFVSCSELVEAGLWRKETHISERDIPSFAKMLSEHMNGKGLLGKATTVVVGAVVRHDLKNLY</sequence>
<dbReference type="PANTHER" id="PTHR42815:SF2">
    <property type="entry name" value="FAD-BINDING, PUTATIVE (AFU_ORTHOLOGUE AFUA_6G07600)-RELATED"/>
    <property type="match status" value="1"/>
</dbReference>
<dbReference type="Pfam" id="PF01243">
    <property type="entry name" value="PNPOx_N"/>
    <property type="match status" value="1"/>
</dbReference>
<keyword evidence="3" id="KW-1185">Reference proteome</keyword>
<evidence type="ECO:0000259" key="1">
    <source>
        <dbReference type="Pfam" id="PF01243"/>
    </source>
</evidence>
<dbReference type="Gene3D" id="2.30.110.10">
    <property type="entry name" value="Electron Transport, Fmn-binding Protein, Chain A"/>
    <property type="match status" value="1"/>
</dbReference>
<dbReference type="PANTHER" id="PTHR42815">
    <property type="entry name" value="FAD-BINDING, PUTATIVE (AFU_ORTHOLOGUE AFUA_6G07600)-RELATED"/>
    <property type="match status" value="1"/>
</dbReference>
<feature type="domain" description="Pyridoxamine 5'-phosphate oxidase N-terminal" evidence="1">
    <location>
        <begin position="167"/>
        <end position="285"/>
    </location>
</feature>
<dbReference type="SUPFAM" id="SSF50475">
    <property type="entry name" value="FMN-binding split barrel"/>
    <property type="match status" value="1"/>
</dbReference>
<gene>
    <name evidence="2" type="ORF">HS968_07195</name>
</gene>
<dbReference type="InterPro" id="IPR012349">
    <property type="entry name" value="Split_barrel_FMN-bd"/>
</dbReference>
<protein>
    <submittedName>
        <fullName evidence="2">Pyridoxamine 5'-phosphate oxidase family protein</fullName>
    </submittedName>
</protein>